<reference evidence="8" key="1">
    <citation type="submission" date="2012-04" db="EMBL/GenBank/DDBJ databases">
        <title>The Genome Sequence of Bacillus cereus VD014.</title>
        <authorList>
            <consortium name="The Broad Institute Genome Sequencing Platform"/>
            <consortium name="The Broad Institute Genome Sequencing Center for Infectious Disease"/>
            <person name="Feldgarden M."/>
            <person name="Van der Auwera G.A."/>
            <person name="Mahillon J."/>
            <person name="Duprez V."/>
            <person name="Timmery S."/>
            <person name="Mattelet C."/>
            <person name="Dierick K."/>
            <person name="Sun M."/>
            <person name="Yu Z."/>
            <person name="Zhu L."/>
            <person name="Hu X."/>
            <person name="Shank E.B."/>
            <person name="Swiecicka I."/>
            <person name="Hansen B.M."/>
            <person name="Andrup L."/>
            <person name="Young S.K."/>
            <person name="Zeng Q."/>
            <person name="Gargeya S."/>
            <person name="Fitzgerald M."/>
            <person name="Haas B."/>
            <person name="Abouelleil A."/>
            <person name="Alvarado L."/>
            <person name="Arachchi H.M."/>
            <person name="Berlin A."/>
            <person name="Chapman S.B."/>
            <person name="Goldberg J."/>
            <person name="Griggs A."/>
            <person name="Gujja S."/>
            <person name="Hansen M."/>
            <person name="Howarth C."/>
            <person name="Imamovic A."/>
            <person name="Larimer J."/>
            <person name="McCowen C."/>
            <person name="Montmayeur A."/>
            <person name="Murphy C."/>
            <person name="Neiman D."/>
            <person name="Pearson M."/>
            <person name="Priest M."/>
            <person name="Roberts A."/>
            <person name="Saif S."/>
            <person name="Shea T."/>
            <person name="Sisk P."/>
            <person name="Sykes S."/>
            <person name="Wortman J."/>
            <person name="Nusbaum C."/>
            <person name="Birren B."/>
        </authorList>
    </citation>
    <scope>NUCLEOTIDE SEQUENCE</scope>
    <source>
        <strain evidence="8">VD014</strain>
    </source>
</reference>
<name>A0A9W5NT96_BACC8</name>
<protein>
    <recommendedName>
        <fullName evidence="3">UDP-glucose 4-epimerase</fullName>
    </recommendedName>
    <alternativeName>
        <fullName evidence="6">Galactowaldenase</fullName>
    </alternativeName>
    <alternativeName>
        <fullName evidence="5">UDP-galactose 4-epimerase</fullName>
    </alternativeName>
</protein>
<evidence type="ECO:0000256" key="3">
    <source>
        <dbReference type="ARBA" id="ARBA00018569"/>
    </source>
</evidence>
<comment type="similarity">
    <text evidence="2">Belongs to the NAD(P)-dependent epimerase/dehydratase family.</text>
</comment>
<dbReference type="EMBL" id="AHER01000007">
    <property type="protein sequence ID" value="EJR26924.1"/>
    <property type="molecule type" value="Genomic_DNA"/>
</dbReference>
<proteinExistence type="inferred from homology"/>
<sequence>MYFAFVLNKKAILKGKYKIKIMKMYKRHTINYKKRNNKSVQVHLFVFLGVISKNLITREDIMGKNNYLIVGGNSFIGINLALGLLKQGQNVKVFSRHINNFPQNLISEVEFIKGDLANVEDIYKALVNVDIIIYLAATSNVTTSIEDVFGDRNSSFFFLNFMETVKRFPIKKIVLASSGGTVYGEPEYLPIDEKHPLKPLSPYGITKVSLENYLYFYKKKYGMDYVVCRYSNPYGKYQNPLKKVGAINCFLYQHLSNEKINIYGNPQEIIRDYIYIDDLVEITIQLSQLNRLKSCVYNIGSGKGLSLKRIIVELEKLTERKVDFICYKQKQENVQKIILNIDRVRRECNWEPKVDFKSGIRLNKLWIEEFLYSKK</sequence>
<accession>A0A9W5NT96</accession>
<evidence type="ECO:0000313" key="8">
    <source>
        <dbReference type="EMBL" id="EJR26924.1"/>
    </source>
</evidence>
<organism evidence="8 9">
    <name type="scientific">Bacillus cereus (strain VD014)</name>
    <dbReference type="NCBI Taxonomy" id="1053223"/>
    <lineage>
        <taxon>Bacteria</taxon>
        <taxon>Bacillati</taxon>
        <taxon>Bacillota</taxon>
        <taxon>Bacilli</taxon>
        <taxon>Bacillales</taxon>
        <taxon>Bacillaceae</taxon>
        <taxon>Bacillus</taxon>
        <taxon>Bacillus cereus group</taxon>
    </lineage>
</organism>
<evidence type="ECO:0000256" key="4">
    <source>
        <dbReference type="ARBA" id="ARBA00023144"/>
    </source>
</evidence>
<gene>
    <name evidence="8" type="ORF">IIA_00179</name>
</gene>
<dbReference type="PANTHER" id="PTHR43725">
    <property type="entry name" value="UDP-GLUCOSE 4-EPIMERASE"/>
    <property type="match status" value="1"/>
</dbReference>
<dbReference type="Pfam" id="PF01370">
    <property type="entry name" value="Epimerase"/>
    <property type="match status" value="1"/>
</dbReference>
<evidence type="ECO:0000256" key="5">
    <source>
        <dbReference type="ARBA" id="ARBA00031367"/>
    </source>
</evidence>
<evidence type="ECO:0000256" key="1">
    <source>
        <dbReference type="ARBA" id="ARBA00004947"/>
    </source>
</evidence>
<dbReference type="InterPro" id="IPR036291">
    <property type="entry name" value="NAD(P)-bd_dom_sf"/>
</dbReference>
<dbReference type="SUPFAM" id="SSF51735">
    <property type="entry name" value="NAD(P)-binding Rossmann-fold domains"/>
    <property type="match status" value="1"/>
</dbReference>
<evidence type="ECO:0000313" key="9">
    <source>
        <dbReference type="Proteomes" id="UP000006607"/>
    </source>
</evidence>
<keyword evidence="4" id="KW-0299">Galactose metabolism</keyword>
<comment type="caution">
    <text evidence="8">The sequence shown here is derived from an EMBL/GenBank/DDBJ whole genome shotgun (WGS) entry which is preliminary data.</text>
</comment>
<evidence type="ECO:0000256" key="6">
    <source>
        <dbReference type="ARBA" id="ARBA00033067"/>
    </source>
</evidence>
<dbReference type="Proteomes" id="UP000006607">
    <property type="component" value="Unassembled WGS sequence"/>
</dbReference>
<keyword evidence="4" id="KW-0119">Carbohydrate metabolism</keyword>
<dbReference type="AlphaFoldDB" id="A0A9W5NT96"/>
<evidence type="ECO:0000256" key="2">
    <source>
        <dbReference type="ARBA" id="ARBA00007637"/>
    </source>
</evidence>
<dbReference type="InterPro" id="IPR001509">
    <property type="entry name" value="Epimerase_deHydtase"/>
</dbReference>
<dbReference type="Gene3D" id="3.40.50.720">
    <property type="entry name" value="NAD(P)-binding Rossmann-like Domain"/>
    <property type="match status" value="1"/>
</dbReference>
<evidence type="ECO:0000259" key="7">
    <source>
        <dbReference type="Pfam" id="PF01370"/>
    </source>
</evidence>
<dbReference type="PANTHER" id="PTHR43725:SF53">
    <property type="entry name" value="UDP-ARABINOSE 4-EPIMERASE 1"/>
    <property type="match status" value="1"/>
</dbReference>
<feature type="domain" description="NAD-dependent epimerase/dehydratase" evidence="7">
    <location>
        <begin position="68"/>
        <end position="300"/>
    </location>
</feature>
<dbReference type="GO" id="GO:0033499">
    <property type="term" value="P:galactose catabolic process via UDP-galactose, Leloir pathway"/>
    <property type="evidence" value="ECO:0007669"/>
    <property type="project" value="TreeGrafter"/>
</dbReference>
<comment type="pathway">
    <text evidence="1">Carbohydrate metabolism; galactose metabolism.</text>
</comment>
<dbReference type="CDD" id="cd05264">
    <property type="entry name" value="UDP_G4E_5_SDR_e"/>
    <property type="match status" value="1"/>
</dbReference>